<dbReference type="Proteomes" id="UP001061302">
    <property type="component" value="Chromosome"/>
</dbReference>
<dbReference type="InterPro" id="IPR013540">
    <property type="entry name" value="ChitinaseA_N"/>
</dbReference>
<feature type="signal peptide" evidence="2">
    <location>
        <begin position="1"/>
        <end position="20"/>
    </location>
</feature>
<organism evidence="4 5">
    <name type="scientific">Chitiniphilus purpureus</name>
    <dbReference type="NCBI Taxonomy" id="2981137"/>
    <lineage>
        <taxon>Bacteria</taxon>
        <taxon>Pseudomonadati</taxon>
        <taxon>Pseudomonadota</taxon>
        <taxon>Betaproteobacteria</taxon>
        <taxon>Neisseriales</taxon>
        <taxon>Chitinibacteraceae</taxon>
        <taxon>Chitiniphilus</taxon>
    </lineage>
</organism>
<evidence type="ECO:0000259" key="3">
    <source>
        <dbReference type="Pfam" id="PF08329"/>
    </source>
</evidence>
<feature type="chain" id="PRO_5046643723" description="Chitinase A N-terminal domain-containing protein" evidence="2">
    <location>
        <begin position="21"/>
        <end position="501"/>
    </location>
</feature>
<gene>
    <name evidence="4" type="ORF">N8I74_14545</name>
</gene>
<dbReference type="InterPro" id="IPR014756">
    <property type="entry name" value="Ig_E-set"/>
</dbReference>
<sequence>MIDTRLPALLLAIALPLAHAVLLTPGEAEEAGERACTARRDGMLECVDLPPPAPPPRNDPSIQPLPPIEYPGEQFPPPVTEAPIRPALDPIPDRLAQDRLTIGWDINFGTTAQYWEIWDNGTLRMRSRDFTSRTVAGGSVEDATPVGSSRVVSVQSGVYTLEALDEGRHELLIRLCNTDRAGKPACTDLEAQTWVEEAQMDDGAADPELPTGRPSVPELAWLPQVSTGEPIELAWNVWWGTPGRYWQVLNDGRVQYESTTFTESGAYSQAGRITLAGLPRGVHPLSVRLCNQLQCAQSAVVDVEVLLPPEGEPRPRVTVAPATPDSVLLSWSLPQAQLAGRPQRWQLFDALADEALAEPLGNLRSDVRTCQQTDPATPGVATASYCGETRVPLHAGLAALRVRVCHNDEDCLTSEVVSLRPEATPAPRQPQRTAPAALPAQAASEVPEAQGAIPAPRSAPAPVAPGSTRPPQPRGRFVLPDEVLDSLLDERELSAPQGGKR</sequence>
<feature type="compositionally biased region" description="Pro residues" evidence="1">
    <location>
        <begin position="457"/>
        <end position="473"/>
    </location>
</feature>
<dbReference type="Pfam" id="PF08329">
    <property type="entry name" value="ChitinaseA_N"/>
    <property type="match status" value="1"/>
</dbReference>
<feature type="region of interest" description="Disordered" evidence="1">
    <location>
        <begin position="421"/>
        <end position="478"/>
    </location>
</feature>
<keyword evidence="2" id="KW-0732">Signal</keyword>
<keyword evidence="5" id="KW-1185">Reference proteome</keyword>
<dbReference type="InterPro" id="IPR013783">
    <property type="entry name" value="Ig-like_fold"/>
</dbReference>
<reference evidence="4" key="1">
    <citation type="submission" date="2022-10" db="EMBL/GenBank/DDBJ databases">
        <title>Chitiniphilus purpureus sp. nov., a novel chitin-degrading bacterium isolated from crawfish pond sediment.</title>
        <authorList>
            <person name="Li K."/>
        </authorList>
    </citation>
    <scope>NUCLEOTIDE SEQUENCE</scope>
    <source>
        <strain evidence="4">CD1</strain>
    </source>
</reference>
<evidence type="ECO:0000313" key="5">
    <source>
        <dbReference type="Proteomes" id="UP001061302"/>
    </source>
</evidence>
<evidence type="ECO:0000256" key="1">
    <source>
        <dbReference type="SAM" id="MobiDB-lite"/>
    </source>
</evidence>
<name>A0ABY6DLE9_9NEIS</name>
<feature type="compositionally biased region" description="Low complexity" evidence="1">
    <location>
        <begin position="423"/>
        <end position="443"/>
    </location>
</feature>
<accession>A0ABY6DLE9</accession>
<proteinExistence type="predicted"/>
<dbReference type="SUPFAM" id="SSF81296">
    <property type="entry name" value="E set domains"/>
    <property type="match status" value="1"/>
</dbReference>
<evidence type="ECO:0000256" key="2">
    <source>
        <dbReference type="SAM" id="SignalP"/>
    </source>
</evidence>
<dbReference type="Gene3D" id="2.60.40.10">
    <property type="entry name" value="Immunoglobulins"/>
    <property type="match status" value="1"/>
</dbReference>
<protein>
    <recommendedName>
        <fullName evidence="3">Chitinase A N-terminal domain-containing protein</fullName>
    </recommendedName>
</protein>
<dbReference type="RefSeq" id="WP_263123828.1">
    <property type="nucleotide sequence ID" value="NZ_CP106753.1"/>
</dbReference>
<feature type="domain" description="Chitinase A N-terminal" evidence="3">
    <location>
        <begin position="229"/>
        <end position="305"/>
    </location>
</feature>
<dbReference type="EMBL" id="CP106753">
    <property type="protein sequence ID" value="UXY14528.1"/>
    <property type="molecule type" value="Genomic_DNA"/>
</dbReference>
<evidence type="ECO:0000313" key="4">
    <source>
        <dbReference type="EMBL" id="UXY14528.1"/>
    </source>
</evidence>